<dbReference type="VEuPathDB" id="VectorBase:GBRI031319"/>
<evidence type="ECO:0000313" key="3">
    <source>
        <dbReference type="Proteomes" id="UP000091820"/>
    </source>
</evidence>
<dbReference type="Proteomes" id="UP000091820">
    <property type="component" value="Unassembled WGS sequence"/>
</dbReference>
<name>A0A1A9WTE6_9MUSC</name>
<dbReference type="EnsemblMetazoa" id="GBRI031319-RA">
    <property type="protein sequence ID" value="GBRI031319-PA"/>
    <property type="gene ID" value="GBRI031319"/>
</dbReference>
<organism evidence="2 3">
    <name type="scientific">Glossina brevipalpis</name>
    <dbReference type="NCBI Taxonomy" id="37001"/>
    <lineage>
        <taxon>Eukaryota</taxon>
        <taxon>Metazoa</taxon>
        <taxon>Ecdysozoa</taxon>
        <taxon>Arthropoda</taxon>
        <taxon>Hexapoda</taxon>
        <taxon>Insecta</taxon>
        <taxon>Pterygota</taxon>
        <taxon>Neoptera</taxon>
        <taxon>Endopterygota</taxon>
        <taxon>Diptera</taxon>
        <taxon>Brachycera</taxon>
        <taxon>Muscomorpha</taxon>
        <taxon>Hippoboscoidea</taxon>
        <taxon>Glossinidae</taxon>
        <taxon>Glossina</taxon>
    </lineage>
</organism>
<reference evidence="3" key="1">
    <citation type="submission" date="2014-03" db="EMBL/GenBank/DDBJ databases">
        <authorList>
            <person name="Aksoy S."/>
            <person name="Warren W."/>
            <person name="Wilson R.K."/>
        </authorList>
    </citation>
    <scope>NUCLEOTIDE SEQUENCE [LARGE SCALE GENOMIC DNA]</scope>
    <source>
        <strain evidence="3">IAEA</strain>
    </source>
</reference>
<dbReference type="Gene3D" id="3.60.20.10">
    <property type="entry name" value="Glutamine Phosphoribosylpyrophosphate, subunit 1, domain 1"/>
    <property type="match status" value="1"/>
</dbReference>
<reference evidence="2" key="2">
    <citation type="submission" date="2020-05" db="UniProtKB">
        <authorList>
            <consortium name="EnsemblMetazoa"/>
        </authorList>
    </citation>
    <scope>IDENTIFICATION</scope>
    <source>
        <strain evidence="2">IAEA</strain>
    </source>
</reference>
<dbReference type="InterPro" id="IPR000426">
    <property type="entry name" value="Proteasome_asu_N"/>
</dbReference>
<sequence length="153" mass="17015">MINSATKYLATLRTTSKFVIEKNNVITRYYLAVTVFSPNGHLLAVEYANESVRKRSTAVGVNGEICILLAVEKKSISYIPLVPAIIIFSFIHIKNNPMKVHFLNTEVVRIVSLNCKISLGNITSWRQVDDLATSENTSLLAASSLDQIKIFNV</sequence>
<feature type="domain" description="Proteasome alpha-type subunits" evidence="1">
    <location>
        <begin position="29"/>
        <end position="51"/>
    </location>
</feature>
<dbReference type="GO" id="GO:0006511">
    <property type="term" value="P:ubiquitin-dependent protein catabolic process"/>
    <property type="evidence" value="ECO:0007669"/>
    <property type="project" value="InterPro"/>
</dbReference>
<protein>
    <recommendedName>
        <fullName evidence="1">Proteasome alpha-type subunits domain-containing protein</fullName>
    </recommendedName>
</protein>
<dbReference type="AlphaFoldDB" id="A0A1A9WTE6"/>
<dbReference type="SMART" id="SM00948">
    <property type="entry name" value="Proteasome_A_N"/>
    <property type="match status" value="1"/>
</dbReference>
<dbReference type="SUPFAM" id="SSF56235">
    <property type="entry name" value="N-terminal nucleophile aminohydrolases (Ntn hydrolases)"/>
    <property type="match status" value="1"/>
</dbReference>
<keyword evidence="3" id="KW-1185">Reference proteome</keyword>
<evidence type="ECO:0000259" key="1">
    <source>
        <dbReference type="SMART" id="SM00948"/>
    </source>
</evidence>
<dbReference type="GO" id="GO:0019773">
    <property type="term" value="C:proteasome core complex, alpha-subunit complex"/>
    <property type="evidence" value="ECO:0007669"/>
    <property type="project" value="InterPro"/>
</dbReference>
<dbReference type="STRING" id="37001.A0A1A9WTE6"/>
<accession>A0A1A9WTE6</accession>
<evidence type="ECO:0000313" key="2">
    <source>
        <dbReference type="EnsemblMetazoa" id="GBRI031319-PA"/>
    </source>
</evidence>
<dbReference type="InterPro" id="IPR029055">
    <property type="entry name" value="Ntn_hydrolases_N"/>
</dbReference>
<proteinExistence type="predicted"/>